<sequence length="639" mass="72417">MSFPIVSGRRRTLRGNLTTGRGTFSKILSHMYVSLKIVLRVIAFSNLPRTGLDTCSGGTLSFGNARSQSTKTKHLFMAPDHLKTHSLSVTSDILDEAELDDILQRNAIPAADTFEVLTRDVSKLNNCLGSETEVVYAPAIFEHIFYGTWKNFSLRSLPAGLDDINEEDEEEQEELSNRGHDDWESDQCLERIASPNDVGVARDADLGVDTLLESGLQSVPEVDECRTSQHLRDTSNHAVTDRGESLYSEFIASDSNQQQQQHLDLEPYSNEDDDDDDDAAILLKKTLSASLPSITDDTIAKYAETVCESGYRKIFAILVMLERPWEIVLFIKKRLCDNDLPPSEHIVKGSSGRLFEMRRRGFPYKPLACCKRWTYRTHEQFYKVQWGFISPFFAKGKLRRAHFYELSKKDILPWRREDREIRQGGYASISRVEIHPNNHNFKRNKVCRSTVILLFDIEANPRALYNSVMPPGSGVLEQPSPAVSGIRTSISPQLLKEDFERQIQALNLFSGDDHPHLISLLAENLVWMMGQLCGVASGLLRIHFYQSTDSRTKDKWEGRIVGRYEDIKPENILMFRDQNDPQDCGTLVITHFSLTKSHHDGTETYFAAGEVPAILIYQPPHGFWPHCGSWVSREDLSSG</sequence>
<protein>
    <submittedName>
        <fullName evidence="2">Uncharacterized protein</fullName>
    </submittedName>
</protein>
<evidence type="ECO:0000313" key="2">
    <source>
        <dbReference type="EMBL" id="KAK4221641.1"/>
    </source>
</evidence>
<name>A0AAN6YP91_9PEZI</name>
<dbReference type="Proteomes" id="UP001301958">
    <property type="component" value="Unassembled WGS sequence"/>
</dbReference>
<comment type="caution">
    <text evidence="2">The sequence shown here is derived from an EMBL/GenBank/DDBJ whole genome shotgun (WGS) entry which is preliminary data.</text>
</comment>
<evidence type="ECO:0000313" key="3">
    <source>
        <dbReference type="Proteomes" id="UP001301958"/>
    </source>
</evidence>
<dbReference type="EMBL" id="MU865528">
    <property type="protein sequence ID" value="KAK4221641.1"/>
    <property type="molecule type" value="Genomic_DNA"/>
</dbReference>
<feature type="compositionally biased region" description="Acidic residues" evidence="1">
    <location>
        <begin position="165"/>
        <end position="174"/>
    </location>
</feature>
<evidence type="ECO:0000256" key="1">
    <source>
        <dbReference type="SAM" id="MobiDB-lite"/>
    </source>
</evidence>
<gene>
    <name evidence="2" type="ORF">QBC38DRAFT_461269</name>
</gene>
<keyword evidence="3" id="KW-1185">Reference proteome</keyword>
<proteinExistence type="predicted"/>
<dbReference type="AlphaFoldDB" id="A0AAN6YP91"/>
<feature type="region of interest" description="Disordered" evidence="1">
    <location>
        <begin position="165"/>
        <end position="185"/>
    </location>
</feature>
<organism evidence="2 3">
    <name type="scientific">Podospora fimiseda</name>
    <dbReference type="NCBI Taxonomy" id="252190"/>
    <lineage>
        <taxon>Eukaryota</taxon>
        <taxon>Fungi</taxon>
        <taxon>Dikarya</taxon>
        <taxon>Ascomycota</taxon>
        <taxon>Pezizomycotina</taxon>
        <taxon>Sordariomycetes</taxon>
        <taxon>Sordariomycetidae</taxon>
        <taxon>Sordariales</taxon>
        <taxon>Podosporaceae</taxon>
        <taxon>Podospora</taxon>
    </lineage>
</organism>
<reference evidence="2" key="2">
    <citation type="submission" date="2023-05" db="EMBL/GenBank/DDBJ databases">
        <authorList>
            <consortium name="Lawrence Berkeley National Laboratory"/>
            <person name="Steindorff A."/>
            <person name="Hensen N."/>
            <person name="Bonometti L."/>
            <person name="Westerberg I."/>
            <person name="Brannstrom I.O."/>
            <person name="Guillou S."/>
            <person name="Cros-Aarteil S."/>
            <person name="Calhoun S."/>
            <person name="Haridas S."/>
            <person name="Kuo A."/>
            <person name="Mondo S."/>
            <person name="Pangilinan J."/>
            <person name="Riley R."/>
            <person name="Labutti K."/>
            <person name="Andreopoulos B."/>
            <person name="Lipzen A."/>
            <person name="Chen C."/>
            <person name="Yanf M."/>
            <person name="Daum C."/>
            <person name="Ng V."/>
            <person name="Clum A."/>
            <person name="Ohm R."/>
            <person name="Martin F."/>
            <person name="Silar P."/>
            <person name="Natvig D."/>
            <person name="Lalanne C."/>
            <person name="Gautier V."/>
            <person name="Ament-Velasquez S.L."/>
            <person name="Kruys A."/>
            <person name="Hutchinson M.I."/>
            <person name="Powell A.J."/>
            <person name="Barry K."/>
            <person name="Miller A.N."/>
            <person name="Grigoriev I.V."/>
            <person name="Debuchy R."/>
            <person name="Gladieux P."/>
            <person name="Thoren M.H."/>
            <person name="Johannesson H."/>
        </authorList>
    </citation>
    <scope>NUCLEOTIDE SEQUENCE</scope>
    <source>
        <strain evidence="2">CBS 990.96</strain>
    </source>
</reference>
<accession>A0AAN6YP91</accession>
<reference evidence="2" key="1">
    <citation type="journal article" date="2023" name="Mol. Phylogenet. Evol.">
        <title>Genome-scale phylogeny and comparative genomics of the fungal order Sordariales.</title>
        <authorList>
            <person name="Hensen N."/>
            <person name="Bonometti L."/>
            <person name="Westerberg I."/>
            <person name="Brannstrom I.O."/>
            <person name="Guillou S."/>
            <person name="Cros-Aarteil S."/>
            <person name="Calhoun S."/>
            <person name="Haridas S."/>
            <person name="Kuo A."/>
            <person name="Mondo S."/>
            <person name="Pangilinan J."/>
            <person name="Riley R."/>
            <person name="LaButti K."/>
            <person name="Andreopoulos B."/>
            <person name="Lipzen A."/>
            <person name="Chen C."/>
            <person name="Yan M."/>
            <person name="Daum C."/>
            <person name="Ng V."/>
            <person name="Clum A."/>
            <person name="Steindorff A."/>
            <person name="Ohm R.A."/>
            <person name="Martin F."/>
            <person name="Silar P."/>
            <person name="Natvig D.O."/>
            <person name="Lalanne C."/>
            <person name="Gautier V."/>
            <person name="Ament-Velasquez S.L."/>
            <person name="Kruys A."/>
            <person name="Hutchinson M.I."/>
            <person name="Powell A.J."/>
            <person name="Barry K."/>
            <person name="Miller A.N."/>
            <person name="Grigoriev I.V."/>
            <person name="Debuchy R."/>
            <person name="Gladieux P."/>
            <person name="Hiltunen Thoren M."/>
            <person name="Johannesson H."/>
        </authorList>
    </citation>
    <scope>NUCLEOTIDE SEQUENCE</scope>
    <source>
        <strain evidence="2">CBS 990.96</strain>
    </source>
</reference>